<evidence type="ECO:0000256" key="2">
    <source>
        <dbReference type="SAM" id="Phobius"/>
    </source>
</evidence>
<dbReference type="EMBL" id="CALOZG010000010">
    <property type="protein sequence ID" value="CAH4030287.1"/>
    <property type="molecule type" value="Genomic_DNA"/>
</dbReference>
<organism evidence="3 4">
    <name type="scientific">Pieris brassicae</name>
    <name type="common">White butterfly</name>
    <name type="synonym">Large white butterfly</name>
    <dbReference type="NCBI Taxonomy" id="7116"/>
    <lineage>
        <taxon>Eukaryota</taxon>
        <taxon>Metazoa</taxon>
        <taxon>Ecdysozoa</taxon>
        <taxon>Arthropoda</taxon>
        <taxon>Hexapoda</taxon>
        <taxon>Insecta</taxon>
        <taxon>Pterygota</taxon>
        <taxon>Neoptera</taxon>
        <taxon>Endopterygota</taxon>
        <taxon>Lepidoptera</taxon>
        <taxon>Glossata</taxon>
        <taxon>Ditrysia</taxon>
        <taxon>Papilionoidea</taxon>
        <taxon>Pieridae</taxon>
        <taxon>Pierinae</taxon>
        <taxon>Pieris</taxon>
    </lineage>
</organism>
<reference evidence="3" key="1">
    <citation type="submission" date="2022-05" db="EMBL/GenBank/DDBJ databases">
        <authorList>
            <person name="Okamura Y."/>
        </authorList>
    </citation>
    <scope>NUCLEOTIDE SEQUENCE</scope>
</reference>
<evidence type="ECO:0000256" key="1">
    <source>
        <dbReference type="SAM" id="MobiDB-lite"/>
    </source>
</evidence>
<protein>
    <submittedName>
        <fullName evidence="3">Uncharacterized protein</fullName>
    </submittedName>
</protein>
<keyword evidence="2" id="KW-0812">Transmembrane</keyword>
<gene>
    <name evidence="3" type="ORF">PIBRA_LOCUS6953</name>
</gene>
<comment type="caution">
    <text evidence="3">The sequence shown here is derived from an EMBL/GenBank/DDBJ whole genome shotgun (WGS) entry which is preliminary data.</text>
</comment>
<sequence>MFGLRTPSKSQTSAPGIRRSIHKWEVSSEAPKVAKRISGTTSPSSPVSGRRGFHAGGKSISTTLARRDGSIPAVIGGVIGLIFAMTVSYGRPEETRSRMDRNSSLASSLASLISFFSVYFAYCKTARSLVAVEHGSASPSEPSPSLRRLRASVHAFQSLLRSALHQYTYFQTVGR</sequence>
<dbReference type="AlphaFoldDB" id="A0A9P0TN21"/>
<feature type="region of interest" description="Disordered" evidence="1">
    <location>
        <begin position="1"/>
        <end position="20"/>
    </location>
</feature>
<keyword evidence="2" id="KW-1133">Transmembrane helix</keyword>
<evidence type="ECO:0000313" key="4">
    <source>
        <dbReference type="Proteomes" id="UP001152562"/>
    </source>
</evidence>
<keyword evidence="4" id="KW-1185">Reference proteome</keyword>
<feature type="transmembrane region" description="Helical" evidence="2">
    <location>
        <begin position="102"/>
        <end position="122"/>
    </location>
</feature>
<keyword evidence="2" id="KW-0472">Membrane</keyword>
<dbReference type="Proteomes" id="UP001152562">
    <property type="component" value="Unassembled WGS sequence"/>
</dbReference>
<feature type="transmembrane region" description="Helical" evidence="2">
    <location>
        <begin position="71"/>
        <end position="90"/>
    </location>
</feature>
<evidence type="ECO:0000313" key="3">
    <source>
        <dbReference type="EMBL" id="CAH4030287.1"/>
    </source>
</evidence>
<proteinExistence type="predicted"/>
<name>A0A9P0TN21_PIEBR</name>
<accession>A0A9P0TN21</accession>
<feature type="region of interest" description="Disordered" evidence="1">
    <location>
        <begin position="29"/>
        <end position="53"/>
    </location>
</feature>
<feature type="compositionally biased region" description="Low complexity" evidence="1">
    <location>
        <begin position="38"/>
        <end position="50"/>
    </location>
</feature>